<organism evidence="1 2">
    <name type="scientific">Araneus ventricosus</name>
    <name type="common">Orbweaver spider</name>
    <name type="synonym">Epeira ventricosa</name>
    <dbReference type="NCBI Taxonomy" id="182803"/>
    <lineage>
        <taxon>Eukaryota</taxon>
        <taxon>Metazoa</taxon>
        <taxon>Ecdysozoa</taxon>
        <taxon>Arthropoda</taxon>
        <taxon>Chelicerata</taxon>
        <taxon>Arachnida</taxon>
        <taxon>Araneae</taxon>
        <taxon>Araneomorphae</taxon>
        <taxon>Entelegynae</taxon>
        <taxon>Araneoidea</taxon>
        <taxon>Araneidae</taxon>
        <taxon>Araneus</taxon>
    </lineage>
</organism>
<dbReference type="AlphaFoldDB" id="A0A4Y2CHM8"/>
<dbReference type="EMBL" id="BGPR01000196">
    <property type="protein sequence ID" value="GBM03931.1"/>
    <property type="molecule type" value="Genomic_DNA"/>
</dbReference>
<proteinExistence type="predicted"/>
<name>A0A4Y2CHM8_ARAVE</name>
<accession>A0A4Y2CHM8</accession>
<reference evidence="1 2" key="1">
    <citation type="journal article" date="2019" name="Sci. Rep.">
        <title>Orb-weaving spider Araneus ventricosus genome elucidates the spidroin gene catalogue.</title>
        <authorList>
            <person name="Kono N."/>
            <person name="Nakamura H."/>
            <person name="Ohtoshi R."/>
            <person name="Moran D.A.P."/>
            <person name="Shinohara A."/>
            <person name="Yoshida Y."/>
            <person name="Fujiwara M."/>
            <person name="Mori M."/>
            <person name="Tomita M."/>
            <person name="Arakawa K."/>
        </authorList>
    </citation>
    <scope>NUCLEOTIDE SEQUENCE [LARGE SCALE GENOMIC DNA]</scope>
</reference>
<evidence type="ECO:0000313" key="1">
    <source>
        <dbReference type="EMBL" id="GBM03931.1"/>
    </source>
</evidence>
<sequence length="98" mass="10908">MVNVLEECTLEEQRCVARFLSAGLPAAKLHLKIVTVLEDFTLEQQRSLVRFLSAEAAFENRDCARGVHARRAAKCCSFLDGRRTSGSKAAFENCDCAR</sequence>
<comment type="caution">
    <text evidence="1">The sequence shown here is derived from an EMBL/GenBank/DDBJ whole genome shotgun (WGS) entry which is preliminary data.</text>
</comment>
<gene>
    <name evidence="1" type="ORF">AVEN_185424_1</name>
</gene>
<evidence type="ECO:0000313" key="2">
    <source>
        <dbReference type="Proteomes" id="UP000499080"/>
    </source>
</evidence>
<keyword evidence="2" id="KW-1185">Reference proteome</keyword>
<protein>
    <submittedName>
        <fullName evidence="1">Uncharacterized protein</fullName>
    </submittedName>
</protein>
<dbReference type="Proteomes" id="UP000499080">
    <property type="component" value="Unassembled WGS sequence"/>
</dbReference>